<sequence>MTILNTHKAAEEEEGNRLIPSQALTQLRRIPMEMEVMELRGLTMMEVMELRGLTMEEVMCPKVVTPTKEMTELSNLPPSDNLPLDDTLRPRDVAAFPLQRPIPPESLLCTYGEKYTGSSAFPDDGVCDFTALEATPFSEASDFGGPYPAAVENFIDTAAKYQKTEFALCLDYA</sequence>
<dbReference type="Proteomes" id="UP000821837">
    <property type="component" value="Chromosome 10"/>
</dbReference>
<evidence type="ECO:0000313" key="1">
    <source>
        <dbReference type="EMBL" id="KAH7976260.1"/>
    </source>
</evidence>
<comment type="caution">
    <text evidence="1">The sequence shown here is derived from an EMBL/GenBank/DDBJ whole genome shotgun (WGS) entry which is preliminary data.</text>
</comment>
<dbReference type="EMBL" id="JABSTV010001246">
    <property type="protein sequence ID" value="KAH7976260.1"/>
    <property type="molecule type" value="Genomic_DNA"/>
</dbReference>
<evidence type="ECO:0000313" key="2">
    <source>
        <dbReference type="Proteomes" id="UP000821837"/>
    </source>
</evidence>
<reference evidence="1" key="1">
    <citation type="journal article" date="2020" name="Cell">
        <title>Large-Scale Comparative Analyses of Tick Genomes Elucidate Their Genetic Diversity and Vector Capacities.</title>
        <authorList>
            <consortium name="Tick Genome and Microbiome Consortium (TIGMIC)"/>
            <person name="Jia N."/>
            <person name="Wang J."/>
            <person name="Shi W."/>
            <person name="Du L."/>
            <person name="Sun Y."/>
            <person name="Zhan W."/>
            <person name="Jiang J.F."/>
            <person name="Wang Q."/>
            <person name="Zhang B."/>
            <person name="Ji P."/>
            <person name="Bell-Sakyi L."/>
            <person name="Cui X.M."/>
            <person name="Yuan T.T."/>
            <person name="Jiang B.G."/>
            <person name="Yang W.F."/>
            <person name="Lam T.T."/>
            <person name="Chang Q.C."/>
            <person name="Ding S.J."/>
            <person name="Wang X.J."/>
            <person name="Zhu J.G."/>
            <person name="Ruan X.D."/>
            <person name="Zhao L."/>
            <person name="Wei J.T."/>
            <person name="Ye R.Z."/>
            <person name="Que T.C."/>
            <person name="Du C.H."/>
            <person name="Zhou Y.H."/>
            <person name="Cheng J.X."/>
            <person name="Dai P.F."/>
            <person name="Guo W.B."/>
            <person name="Han X.H."/>
            <person name="Huang E.J."/>
            <person name="Li L.F."/>
            <person name="Wei W."/>
            <person name="Gao Y.C."/>
            <person name="Liu J.Z."/>
            <person name="Shao H.Z."/>
            <person name="Wang X."/>
            <person name="Wang C.C."/>
            <person name="Yang T.C."/>
            <person name="Huo Q.B."/>
            <person name="Li W."/>
            <person name="Chen H.Y."/>
            <person name="Chen S.E."/>
            <person name="Zhou L.G."/>
            <person name="Ni X.B."/>
            <person name="Tian J.H."/>
            <person name="Sheng Y."/>
            <person name="Liu T."/>
            <person name="Pan Y.S."/>
            <person name="Xia L.Y."/>
            <person name="Li J."/>
            <person name="Zhao F."/>
            <person name="Cao W.C."/>
        </authorList>
    </citation>
    <scope>NUCLEOTIDE SEQUENCE</scope>
    <source>
        <strain evidence="1">Rsan-2018</strain>
    </source>
</reference>
<gene>
    <name evidence="1" type="ORF">HPB52_010391</name>
</gene>
<accession>A0A9D4QED6</accession>
<proteinExistence type="predicted"/>
<protein>
    <submittedName>
        <fullName evidence="1">Uncharacterized protein</fullName>
    </submittedName>
</protein>
<reference evidence="1" key="2">
    <citation type="submission" date="2021-09" db="EMBL/GenBank/DDBJ databases">
        <authorList>
            <person name="Jia N."/>
            <person name="Wang J."/>
            <person name="Shi W."/>
            <person name="Du L."/>
            <person name="Sun Y."/>
            <person name="Zhan W."/>
            <person name="Jiang J."/>
            <person name="Wang Q."/>
            <person name="Zhang B."/>
            <person name="Ji P."/>
            <person name="Sakyi L.B."/>
            <person name="Cui X."/>
            <person name="Yuan T."/>
            <person name="Jiang B."/>
            <person name="Yang W."/>
            <person name="Lam T.T.-Y."/>
            <person name="Chang Q."/>
            <person name="Ding S."/>
            <person name="Wang X."/>
            <person name="Zhu J."/>
            <person name="Ruan X."/>
            <person name="Zhao L."/>
            <person name="Wei J."/>
            <person name="Que T."/>
            <person name="Du C."/>
            <person name="Cheng J."/>
            <person name="Dai P."/>
            <person name="Han X."/>
            <person name="Huang E."/>
            <person name="Gao Y."/>
            <person name="Liu J."/>
            <person name="Shao H."/>
            <person name="Ye R."/>
            <person name="Li L."/>
            <person name="Wei W."/>
            <person name="Wang X."/>
            <person name="Wang C."/>
            <person name="Huo Q."/>
            <person name="Li W."/>
            <person name="Guo W."/>
            <person name="Chen H."/>
            <person name="Chen S."/>
            <person name="Zhou L."/>
            <person name="Zhou L."/>
            <person name="Ni X."/>
            <person name="Tian J."/>
            <person name="Zhou Y."/>
            <person name="Sheng Y."/>
            <person name="Liu T."/>
            <person name="Pan Y."/>
            <person name="Xia L."/>
            <person name="Li J."/>
            <person name="Zhao F."/>
            <person name="Cao W."/>
        </authorList>
    </citation>
    <scope>NUCLEOTIDE SEQUENCE</scope>
    <source>
        <strain evidence="1">Rsan-2018</strain>
        <tissue evidence="1">Larvae</tissue>
    </source>
</reference>
<keyword evidence="2" id="KW-1185">Reference proteome</keyword>
<dbReference type="AlphaFoldDB" id="A0A9D4QED6"/>
<organism evidence="1 2">
    <name type="scientific">Rhipicephalus sanguineus</name>
    <name type="common">Brown dog tick</name>
    <name type="synonym">Ixodes sanguineus</name>
    <dbReference type="NCBI Taxonomy" id="34632"/>
    <lineage>
        <taxon>Eukaryota</taxon>
        <taxon>Metazoa</taxon>
        <taxon>Ecdysozoa</taxon>
        <taxon>Arthropoda</taxon>
        <taxon>Chelicerata</taxon>
        <taxon>Arachnida</taxon>
        <taxon>Acari</taxon>
        <taxon>Parasitiformes</taxon>
        <taxon>Ixodida</taxon>
        <taxon>Ixodoidea</taxon>
        <taxon>Ixodidae</taxon>
        <taxon>Rhipicephalinae</taxon>
        <taxon>Rhipicephalus</taxon>
        <taxon>Rhipicephalus</taxon>
    </lineage>
</organism>
<name>A0A9D4QED6_RHISA</name>